<dbReference type="InterPro" id="IPR002413">
    <property type="entry name" value="V5_allergen-like"/>
</dbReference>
<proteinExistence type="predicted"/>
<dbReference type="Gene3D" id="3.40.33.10">
    <property type="entry name" value="CAP"/>
    <property type="match status" value="1"/>
</dbReference>
<evidence type="ECO:0000259" key="2">
    <source>
        <dbReference type="SMART" id="SM00198"/>
    </source>
</evidence>
<dbReference type="AlphaFoldDB" id="A0AAV1YQK5"/>
<keyword evidence="1" id="KW-0732">Signal</keyword>
<organism evidence="3 4">
    <name type="scientific">Larinioides sclopetarius</name>
    <dbReference type="NCBI Taxonomy" id="280406"/>
    <lineage>
        <taxon>Eukaryota</taxon>
        <taxon>Metazoa</taxon>
        <taxon>Ecdysozoa</taxon>
        <taxon>Arthropoda</taxon>
        <taxon>Chelicerata</taxon>
        <taxon>Arachnida</taxon>
        <taxon>Araneae</taxon>
        <taxon>Araneomorphae</taxon>
        <taxon>Entelegynae</taxon>
        <taxon>Araneoidea</taxon>
        <taxon>Araneidae</taxon>
        <taxon>Larinioides</taxon>
    </lineage>
</organism>
<evidence type="ECO:0000313" key="3">
    <source>
        <dbReference type="EMBL" id="CAL1261190.1"/>
    </source>
</evidence>
<dbReference type="Pfam" id="PF00188">
    <property type="entry name" value="CAP"/>
    <property type="match status" value="1"/>
</dbReference>
<feature type="non-terminal residue" evidence="3">
    <location>
        <position position="152"/>
    </location>
</feature>
<dbReference type="EMBL" id="CAXIEN010000001">
    <property type="protein sequence ID" value="CAL1261190.1"/>
    <property type="molecule type" value="Genomic_DNA"/>
</dbReference>
<feature type="signal peptide" evidence="1">
    <location>
        <begin position="1"/>
        <end position="18"/>
    </location>
</feature>
<dbReference type="Proteomes" id="UP001497382">
    <property type="component" value="Unassembled WGS sequence"/>
</dbReference>
<evidence type="ECO:0000256" key="1">
    <source>
        <dbReference type="SAM" id="SignalP"/>
    </source>
</evidence>
<name>A0AAV1YQK5_9ARAC</name>
<feature type="domain" description="SCP" evidence="2">
    <location>
        <begin position="52"/>
        <end position="147"/>
    </location>
</feature>
<feature type="chain" id="PRO_5043696234" description="SCP domain-containing protein" evidence="1">
    <location>
        <begin position="19"/>
        <end position="152"/>
    </location>
</feature>
<dbReference type="PRINTS" id="PR00838">
    <property type="entry name" value="V5ALLERGEN"/>
</dbReference>
<evidence type="ECO:0000313" key="4">
    <source>
        <dbReference type="Proteomes" id="UP001497382"/>
    </source>
</evidence>
<keyword evidence="4" id="KW-1185">Reference proteome</keyword>
<protein>
    <recommendedName>
        <fullName evidence="2">SCP domain-containing protein</fullName>
    </recommendedName>
</protein>
<accession>A0AAV1YQK5</accession>
<dbReference type="CDD" id="cd05380">
    <property type="entry name" value="CAP_euk"/>
    <property type="match status" value="1"/>
</dbReference>
<gene>
    <name evidence="3" type="ORF">LARSCL_LOCUS256</name>
</gene>
<dbReference type="InterPro" id="IPR014044">
    <property type="entry name" value="CAP_dom"/>
</dbReference>
<dbReference type="SUPFAM" id="SSF55797">
    <property type="entry name" value="PR-1-like"/>
    <property type="match status" value="1"/>
</dbReference>
<reference evidence="3 4" key="1">
    <citation type="submission" date="2024-04" db="EMBL/GenBank/DDBJ databases">
        <authorList>
            <person name="Rising A."/>
            <person name="Reimegard J."/>
            <person name="Sonavane S."/>
            <person name="Akerstrom W."/>
            <person name="Nylinder S."/>
            <person name="Hedman E."/>
            <person name="Kallberg Y."/>
        </authorList>
    </citation>
    <scope>NUCLEOTIDE SEQUENCE [LARGE SCALE GENOMIC DNA]</scope>
</reference>
<sequence>MRSFFILALFCLVGWSSSQKCPAQYLRFTPQHTFCLPPNPSCQLRRTGVSQQDKELILRLHNQFRSKTAMGNEHRAIGGSLPQAADMIQMEWDDELADVAQKWTENCKWGHDCKECKAVENFMVGQNLAIQHITQCSRCRVPSDEPDWTWAL</sequence>
<dbReference type="InterPro" id="IPR035940">
    <property type="entry name" value="CAP_sf"/>
</dbReference>
<comment type="caution">
    <text evidence="3">The sequence shown here is derived from an EMBL/GenBank/DDBJ whole genome shotgun (WGS) entry which is preliminary data.</text>
</comment>
<dbReference type="SMART" id="SM00198">
    <property type="entry name" value="SCP"/>
    <property type="match status" value="1"/>
</dbReference>